<keyword evidence="7" id="KW-0677">Repeat</keyword>
<dbReference type="Proteomes" id="UP000729733">
    <property type="component" value="Unassembled WGS sequence"/>
</dbReference>
<dbReference type="SUPFAM" id="SSF55486">
    <property type="entry name" value="Metalloproteases ('zincins'), catalytic domain"/>
    <property type="match status" value="1"/>
</dbReference>
<dbReference type="SUPFAM" id="SSF63829">
    <property type="entry name" value="Calcium-dependent phosphotriesterase"/>
    <property type="match status" value="1"/>
</dbReference>
<evidence type="ECO:0000256" key="8">
    <source>
        <dbReference type="ARBA" id="ARBA00022801"/>
    </source>
</evidence>
<dbReference type="SUPFAM" id="SSF69318">
    <property type="entry name" value="Integrin alpha N-terminal domain"/>
    <property type="match status" value="4"/>
</dbReference>
<dbReference type="GO" id="GO:0016020">
    <property type="term" value="C:membrane"/>
    <property type="evidence" value="ECO:0007669"/>
    <property type="project" value="InterPro"/>
</dbReference>
<dbReference type="SMART" id="SM00235">
    <property type="entry name" value="ZnMc"/>
    <property type="match status" value="1"/>
</dbReference>
<feature type="compositionally biased region" description="Acidic residues" evidence="11">
    <location>
        <begin position="2149"/>
        <end position="2195"/>
    </location>
</feature>
<keyword evidence="9" id="KW-0862">Zinc</keyword>
<feature type="region of interest" description="Disordered" evidence="11">
    <location>
        <begin position="1859"/>
        <end position="2034"/>
    </location>
</feature>
<dbReference type="PROSITE" id="PS50853">
    <property type="entry name" value="FN3"/>
    <property type="match status" value="1"/>
</dbReference>
<keyword evidence="5" id="KW-0479">Metal-binding</keyword>
<feature type="region of interest" description="Disordered" evidence="11">
    <location>
        <begin position="728"/>
        <end position="752"/>
    </location>
</feature>
<dbReference type="InterPro" id="IPR010620">
    <property type="entry name" value="SBBP_repeat"/>
</dbReference>
<dbReference type="GO" id="GO:0031012">
    <property type="term" value="C:extracellular matrix"/>
    <property type="evidence" value="ECO:0007669"/>
    <property type="project" value="InterPro"/>
</dbReference>
<evidence type="ECO:0000256" key="9">
    <source>
        <dbReference type="ARBA" id="ARBA00022833"/>
    </source>
</evidence>
<evidence type="ECO:0000256" key="7">
    <source>
        <dbReference type="ARBA" id="ARBA00022737"/>
    </source>
</evidence>
<comment type="similarity">
    <text evidence="2">Belongs to the peptidase M10B family.</text>
</comment>
<evidence type="ECO:0000256" key="5">
    <source>
        <dbReference type="ARBA" id="ARBA00022723"/>
    </source>
</evidence>
<keyword evidence="3" id="KW-0964">Secreted</keyword>
<dbReference type="Gene3D" id="2.150.10.10">
    <property type="entry name" value="Serralysin-like metalloprotease, C-terminal"/>
    <property type="match status" value="13"/>
</dbReference>
<dbReference type="InterPro" id="IPR013517">
    <property type="entry name" value="FG-GAP"/>
</dbReference>
<keyword evidence="10" id="KW-0106">Calcium</keyword>
<dbReference type="Pfam" id="PF13517">
    <property type="entry name" value="FG-GAP_3"/>
    <property type="match status" value="5"/>
</dbReference>
<dbReference type="SMART" id="SM00237">
    <property type="entry name" value="Calx_beta"/>
    <property type="match status" value="1"/>
</dbReference>
<dbReference type="Pfam" id="PF06739">
    <property type="entry name" value="SBBP"/>
    <property type="match status" value="1"/>
</dbReference>
<feature type="compositionally biased region" description="Low complexity" evidence="11">
    <location>
        <begin position="728"/>
        <end position="749"/>
    </location>
</feature>
<dbReference type="GO" id="GO:0005509">
    <property type="term" value="F:calcium ion binding"/>
    <property type="evidence" value="ECO:0007669"/>
    <property type="project" value="InterPro"/>
</dbReference>
<dbReference type="SUPFAM" id="SSF141072">
    <property type="entry name" value="CalX-like"/>
    <property type="match status" value="1"/>
</dbReference>
<evidence type="ECO:0000256" key="1">
    <source>
        <dbReference type="ARBA" id="ARBA00004613"/>
    </source>
</evidence>
<dbReference type="InterPro" id="IPR001343">
    <property type="entry name" value="Hemolysn_Ca-bd"/>
</dbReference>
<organism evidence="13 14">
    <name type="scientific">Waterburya agarophytonicola KI4</name>
    <dbReference type="NCBI Taxonomy" id="2874699"/>
    <lineage>
        <taxon>Bacteria</taxon>
        <taxon>Bacillati</taxon>
        <taxon>Cyanobacteriota</taxon>
        <taxon>Cyanophyceae</taxon>
        <taxon>Pleurocapsales</taxon>
        <taxon>Hyellaceae</taxon>
        <taxon>Waterburya</taxon>
        <taxon>Waterburya agarophytonicola</taxon>
    </lineage>
</organism>
<proteinExistence type="inferred from homology"/>
<dbReference type="InterPro" id="IPR001818">
    <property type="entry name" value="Pept_M10_metallopeptidase"/>
</dbReference>
<feature type="region of interest" description="Disordered" evidence="11">
    <location>
        <begin position="2291"/>
        <end position="2336"/>
    </location>
</feature>
<comment type="caution">
    <text evidence="13">The sequence shown here is derived from an EMBL/GenBank/DDBJ whole genome shotgun (WGS) entry which is preliminary data.</text>
</comment>
<dbReference type="Pfam" id="PF03160">
    <property type="entry name" value="Calx-beta"/>
    <property type="match status" value="1"/>
</dbReference>
<feature type="region of interest" description="Disordered" evidence="11">
    <location>
        <begin position="3853"/>
        <end position="3877"/>
    </location>
</feature>
<keyword evidence="4" id="KW-0645">Protease</keyword>
<evidence type="ECO:0000313" key="14">
    <source>
        <dbReference type="Proteomes" id="UP000729733"/>
    </source>
</evidence>
<dbReference type="CDD" id="cd04277">
    <property type="entry name" value="ZnMc_serralysin_like"/>
    <property type="match status" value="1"/>
</dbReference>
<name>A0A964BUF7_9CYAN</name>
<evidence type="ECO:0000256" key="4">
    <source>
        <dbReference type="ARBA" id="ARBA00022670"/>
    </source>
</evidence>
<feature type="region of interest" description="Disordered" evidence="11">
    <location>
        <begin position="2092"/>
        <end position="2223"/>
    </location>
</feature>
<dbReference type="PANTHER" id="PTHR38340:SF1">
    <property type="entry name" value="S-LAYER PROTEIN"/>
    <property type="match status" value="1"/>
</dbReference>
<dbReference type="Gene3D" id="3.40.390.10">
    <property type="entry name" value="Collagenase (Catalytic Domain)"/>
    <property type="match status" value="1"/>
</dbReference>
<dbReference type="InterPro" id="IPR003644">
    <property type="entry name" value="Calx_beta"/>
</dbReference>
<dbReference type="SUPFAM" id="SSF51120">
    <property type="entry name" value="beta-Roll"/>
    <property type="match status" value="8"/>
</dbReference>
<feature type="region of interest" description="Disordered" evidence="11">
    <location>
        <begin position="2354"/>
        <end position="2412"/>
    </location>
</feature>
<evidence type="ECO:0000256" key="2">
    <source>
        <dbReference type="ARBA" id="ARBA00009490"/>
    </source>
</evidence>
<feature type="compositionally biased region" description="Low complexity" evidence="11">
    <location>
        <begin position="1863"/>
        <end position="1875"/>
    </location>
</feature>
<dbReference type="InterPro" id="IPR034033">
    <property type="entry name" value="Serralysin-like"/>
</dbReference>
<dbReference type="EMBL" id="JADWDC010000058">
    <property type="protein sequence ID" value="MCC0178897.1"/>
    <property type="molecule type" value="Genomic_DNA"/>
</dbReference>
<feature type="compositionally biased region" description="Acidic residues" evidence="11">
    <location>
        <begin position="2379"/>
        <end position="2404"/>
    </location>
</feature>
<dbReference type="InterPro" id="IPR013783">
    <property type="entry name" value="Ig-like_fold"/>
</dbReference>
<comment type="subcellular location">
    <subcellularLocation>
        <location evidence="1">Secreted</location>
    </subcellularLocation>
</comment>
<dbReference type="GO" id="GO:0005576">
    <property type="term" value="C:extracellular region"/>
    <property type="evidence" value="ECO:0007669"/>
    <property type="project" value="UniProtKB-SubCell"/>
</dbReference>
<evidence type="ECO:0000256" key="10">
    <source>
        <dbReference type="ARBA" id="ARBA00022837"/>
    </source>
</evidence>
<gene>
    <name evidence="13" type="ORF">I4641_18165</name>
</gene>
<accession>A0A964BUF7</accession>
<feature type="compositionally biased region" description="Polar residues" evidence="11">
    <location>
        <begin position="3856"/>
        <end position="3865"/>
    </location>
</feature>
<keyword evidence="8" id="KW-0378">Hydrolase</keyword>
<dbReference type="Gene3D" id="2.60.40.10">
    <property type="entry name" value="Immunoglobulins"/>
    <property type="match status" value="2"/>
</dbReference>
<feature type="region of interest" description="Disordered" evidence="11">
    <location>
        <begin position="2240"/>
        <end position="2278"/>
    </location>
</feature>
<dbReference type="PROSITE" id="PS00330">
    <property type="entry name" value="HEMOLYSIN_CALCIUM"/>
    <property type="match status" value="16"/>
</dbReference>
<dbReference type="InterPro" id="IPR050557">
    <property type="entry name" value="RTX_toxin/Mannuronan_C5-epim"/>
</dbReference>
<dbReference type="InterPro" id="IPR006026">
    <property type="entry name" value="Peptidase_Metallo"/>
</dbReference>
<evidence type="ECO:0000313" key="13">
    <source>
        <dbReference type="EMBL" id="MCC0178897.1"/>
    </source>
</evidence>
<dbReference type="Gene3D" id="2.60.40.2030">
    <property type="match status" value="1"/>
</dbReference>
<dbReference type="InterPro" id="IPR018511">
    <property type="entry name" value="Hemolysin-typ_Ca-bd_CS"/>
</dbReference>
<protein>
    <submittedName>
        <fullName evidence="13">VCBS repeat-containing protein</fullName>
    </submittedName>
</protein>
<dbReference type="RefSeq" id="WP_304956540.1">
    <property type="nucleotide sequence ID" value="NZ_JADWDC010000058.1"/>
</dbReference>
<dbReference type="GO" id="GO:0007154">
    <property type="term" value="P:cell communication"/>
    <property type="evidence" value="ECO:0007669"/>
    <property type="project" value="InterPro"/>
</dbReference>
<dbReference type="GO" id="GO:0006508">
    <property type="term" value="P:proteolysis"/>
    <property type="evidence" value="ECO:0007669"/>
    <property type="project" value="UniProtKB-KW"/>
</dbReference>
<keyword evidence="14" id="KW-1185">Reference proteome</keyword>
<dbReference type="Pfam" id="PF00413">
    <property type="entry name" value="Peptidase_M10"/>
    <property type="match status" value="1"/>
</dbReference>
<dbReference type="InterPro" id="IPR003961">
    <property type="entry name" value="FN3_dom"/>
</dbReference>
<dbReference type="InterPro" id="IPR024079">
    <property type="entry name" value="MetalloPept_cat_dom_sf"/>
</dbReference>
<evidence type="ECO:0000259" key="12">
    <source>
        <dbReference type="PROSITE" id="PS50853"/>
    </source>
</evidence>
<feature type="compositionally biased region" description="Acidic residues" evidence="11">
    <location>
        <begin position="2320"/>
        <end position="2336"/>
    </location>
</feature>
<feature type="compositionally biased region" description="Basic and acidic residues" evidence="11">
    <location>
        <begin position="2139"/>
        <end position="2148"/>
    </location>
</feature>
<dbReference type="GO" id="GO:0004222">
    <property type="term" value="F:metalloendopeptidase activity"/>
    <property type="evidence" value="ECO:0007669"/>
    <property type="project" value="InterPro"/>
</dbReference>
<dbReference type="InterPro" id="IPR028994">
    <property type="entry name" value="Integrin_alpha_N"/>
</dbReference>
<dbReference type="Gene3D" id="2.130.10.130">
    <property type="entry name" value="Integrin alpha, N-terminal"/>
    <property type="match status" value="3"/>
</dbReference>
<feature type="domain" description="Fibronectin type-III" evidence="12">
    <location>
        <begin position="5140"/>
        <end position="5250"/>
    </location>
</feature>
<dbReference type="PANTHER" id="PTHR38340">
    <property type="entry name" value="S-LAYER PROTEIN"/>
    <property type="match status" value="1"/>
</dbReference>
<dbReference type="InterPro" id="IPR011049">
    <property type="entry name" value="Serralysin-like_metalloprot_C"/>
</dbReference>
<dbReference type="InterPro" id="IPR038081">
    <property type="entry name" value="CalX-like_sf"/>
</dbReference>
<evidence type="ECO:0000256" key="3">
    <source>
        <dbReference type="ARBA" id="ARBA00022525"/>
    </source>
</evidence>
<dbReference type="CDD" id="cd00063">
    <property type="entry name" value="FN3"/>
    <property type="match status" value="1"/>
</dbReference>
<reference evidence="13" key="1">
    <citation type="journal article" date="2021" name="Antonie Van Leeuwenhoek">
        <title>Draft genome and description of Waterburya agarophytonicola gen. nov. sp. nov. (Pleurocapsales, Cyanobacteria): a seaweed symbiont.</title>
        <authorList>
            <person name="Bonthond G."/>
            <person name="Shalygin S."/>
            <person name="Bayer T."/>
            <person name="Weinberger F."/>
        </authorList>
    </citation>
    <scope>NUCLEOTIDE SEQUENCE</scope>
    <source>
        <strain evidence="13">KI4</strain>
    </source>
</reference>
<evidence type="ECO:0000256" key="11">
    <source>
        <dbReference type="SAM" id="MobiDB-lite"/>
    </source>
</evidence>
<evidence type="ECO:0000256" key="6">
    <source>
        <dbReference type="ARBA" id="ARBA00022729"/>
    </source>
</evidence>
<dbReference type="PRINTS" id="PR00313">
    <property type="entry name" value="CABNDNGRPT"/>
</dbReference>
<feature type="compositionally biased region" description="Acidic residues" evidence="11">
    <location>
        <begin position="1995"/>
        <end position="2009"/>
    </location>
</feature>
<feature type="compositionally biased region" description="Acidic residues" evidence="11">
    <location>
        <begin position="3866"/>
        <end position="3876"/>
    </location>
</feature>
<dbReference type="Pfam" id="PF00353">
    <property type="entry name" value="HemolysinCabind"/>
    <property type="match status" value="21"/>
</dbReference>
<keyword evidence="6" id="KW-0732">Signal</keyword>
<feature type="compositionally biased region" description="Acidic residues" evidence="11">
    <location>
        <begin position="2124"/>
        <end position="2136"/>
    </location>
</feature>
<dbReference type="GO" id="GO:0008270">
    <property type="term" value="F:zinc ion binding"/>
    <property type="evidence" value="ECO:0007669"/>
    <property type="project" value="InterPro"/>
</dbReference>
<sequence>MSKVNISSSFSNVNDAVSAEVLENSQDLANNLIAQFADRSDFSDRIKLVFNNGTDINRFRSDWRTGNFVLPEIEVVSSQQINGANGAFSSQTGKIYLAEEFLLANQSDTEAVAKVIIEEYGHYIDSQINSSDTPGDEGAIFAALVLGEDLSSDRLQELRGEDDSAVVVIDGESIAIEQALVLREKGSTTNSIYIDGLLLGETAPFLGTDNTSVNGETTFTYSFLGEAFAGLDDFGDRLGGFARETINWNDAEIDAVTKIFPLIENIANIKFEPASESNRDIADLKFFKTTPDQSDIGKFFGRAWTPEFEQRGIIYFNSKSSHWNDIDQQGSSGFSILFHELMHSLGLDHPFEGERYPGVNNEDDFGENNLNSGLWTAMSYNHFNILGVDEDQIVVERIPGTPMGFDIAALQYLYGANTSYENGDSEYRLDDIEGKGFQAIWDTGGNNDVITAAGLDRGVRIALRNMPLNGNEFTFRLSVSHIGSFDNATSGFTIAPFPLNVSEEEKTKYIIENAIGSDENDTIFGNDSNNILRGEAENSQLFDLGGNDFIKGYGGNDVIYGEIGNDSLFGDGGSDSIVGGSGNDLISGRIGSDTLLGGADSDTISGGRGNDTIFGGDGNDLIHGGSSDSNEIDVLVGGSGNDIFYLGNEIKLSYGLGNGKGFALIRDYQNGDGIAVSPGIGASELFTEEKIYNNIPGLGIYYNNDAIAFLENVTERPRFLTIRNPNNSVSSASVQQSSTSSTTFNLTSTDESNFSEPSDAAVSIGSFDEVINVEDSGFFVFDGEDIGNIQDGLSGLLTDIGQDVIEEITGDNLFLNLIADSLSDANFGFFDNIAGAISSELDLTDVFTPQAFVSSINQKFADNDLENVSVSLIEDNDYEVIFGLNFTESPDTGNITFNARSLADLGLPLSFTGGVDFDFDASAAINFGVSVDTNEFFVDTGLQREVDVNLNIQNTDTLKTELGNFAITASDRSIDPEEELFEENPGKAFQASLNFGLDLQDTSDDGDGRLTTDEIVDSSLEPSLIGELNINPLLEISTGISEVPDLDITLDYNAQYNFIEGQFVAPEEVITPDNVTPPALFLDGEEVNSGNFAEIVGNRVSDIIVDNLGLSRIVQEFDRFLAQIEDTLGSDIFELDIPFIGDALSGNLDATGFISDIRNSLSNGFQNFAASGVEALVKEIGSLEYITANSTEDENEIVINIGLDSEDGQPIGFETNLAPDLGVLDSLGLDISAEADINLDFQAENALQVTINKTDGAIDFNLGGDSSGNDPSDIPDDLTIDLSLNLPQNTVFNGSLGFLDVELESALGNNDLSFGVGIDLDTFDYEFDYSDLSVIDLYKLEVSAPDLGDIGGLPTVTLPSFSTLLSFDFSQINTDSDGEVELPFIFKDVSINAESLSEGFLGSFVNTLDPIIGENSEIGTFVRQISADIEPLSNVNAIREFFDNPNSEFSSGNGDGEVSLIEVATNPFVGQFVGDEAPEYEEFLESVRDIAEFTNDLDTFSNTLSLLADGDGNINLGDITLNNLSSGNLTPTFNNDDEGFKEAQPEAKEEVGETEEGEFVLPQGLKIPLFDDPLGTAFNVLTGANNVSLIEYTIPELSFSTELSKFFPVVGPLGVRLGGSLSANANLGFGFDTYGLQTGNQVQGFYFLDRHEEKDNEGNLVLDSQGNPVLTDLPEFNLNARVTAEGGAELGVGRGFVGGNLTGDVDFDLVDPDNDGRIRPNEISGDLSDLFDVSAELTAGLQAWFEVGYGRLSVREDFDFGSITLLEIEPNEPPFNPALGYVVDGTLILNQGSDRAVAKDITNELFQIAQTPDGAIQIVAFNNTQSFSGVNLISGNGKDDNDTLEAFVEVTVAAEFDGGSGNDSLIGGSGDDTLLGGNGNDTLEGKAGNDSLIGGSGDDRLFGGTGNDELKGDRGNDNLVGDAGNDILEGDRGRDTLAGGAGNDNLSGGSDRDTLYGDVGNDILDGGSDADYLEGEEGNDSLRGEFGEDTLYGGEGEDTLEGGDSDDYLDGGANNDTLLGESGEDTLYGRTGNDSLDGGFGEDVLYGEAGNDILFGNLGADTLYGAAGADSLIGGVDNDLLEGAIGNDTLEGSDGADTLLGEEGNDSLLGGQGEDSLVGSVGNDELDGEAGEDELYGDSGRDILRGGSDDDELYGGIDDDNLAGGSENDELYGGEGNDELSGDAGEDTLEGESGDDTLRGGSDTDVLIGGGGEDLLDGETGTDSLFGGFGEDILRGGAQDDVLYGEGGKDTLEGGTDNDTLFGGADDDSLEGGSGNDSLLGEAGFDILDGQAGDDILDGGESADTLNGGDGNDIVRGGEDNDLLQGDDENSFEENSEEFNDTLEGEAGDDELFGASGNDVLIGGDGDDTLAGGFGDDTLIGDDPEESNPEEENTEESNTEENNTENESKGKNVFVLAPNQGTDIIKDFTLLPENFDPETQEIDDADIILLSDGLSFNFIEIVEGEVVDSEGNIIQGAAIIDKDTNETLAILEGIEPERLSRAYFDEENVAPDRLEFESKKPVYAQDETVTLVNTLVRDANGIQDVELIDFWLRGYEGADVWTDLNNFLTDLNGNIGFSDLNNLNPQTPIGEQITINNAHWLDYDGDSDLDIFTVRQGYQQLNTFQSIYQNQGEDEFNQTNILLPGYSVTGNAWADYDNDGDLDLVGESAEGAIQKTGIWQNNDNNFTFVELTATTSIKNGVASWGDYDSDGDSDLILTGVDAEDESQARTQLFNNDGDGNLTEVDANLTGNVGTVDWGDADNDGDLDLIISGTADPQTDSFTTTVYLNNDGTFDGVFTVEDVKQGTVKWGDFNGDNNLDFAVVGGVETEIIVDDNGEEQVAIVDRGFARIYQGDGAGGFDLLQEVEGVQDSSVDWGDYDNDGDLDLLITGLSNQFRLTADGEFVRIPATFIYRYDEETNSFSQIIPNLPEVGGGNSSWGDYDSDGDLDILVSGFDFFNNPITKVYRNDGYGTYANEWQQSDFGNHILFGAGVRRDVFVIDTESEIETIYSFKPGQDLLYLSNGLTFDDLELQDLESGDTAIVLKSDNRTLAILQDVTAAEISESDLVITLNKDSRNVVLDNFNPERDLIYLTEGLNEDVIEFVAAENNTQIILSGTEEVIATINNASIEDIESNLLTEQINFIDPVFTAFNNDSRLASFDYELNGLAPGDYTLRGTAYDHETANEIISQGVTLINPLLEIPNSDREFVLEDRAYDSDTANEIISQNINPSTEVSEQDTEIIELEGTQVIDWIYQVGSTIPDNADEGIYNTVDRSNGIAVDSTGRVHFVGTTGGILPGYVPSESEQQEENRDFWYGSIASQGTSPAINQVLTTSGRIIFEGGELFEAGGNVIRVAGIVAYENSLYTIRNFTDDNTDEDGNINGNLFFTRIEQIDPATREIVRSIDAEIADSNRQDLDLAVDSLGNLYSVGFTNASRLGNAFLSKYDRETLFNSESLTIGTDDGSTGASAIAISSDDSIYLTGDTTGKLVPGISKDEFDQRDIWVAKYQNTESGLEQVWLQQFSLGEVEFAQDIAVDSENNVYVTGEITGIEGGDIVGKDRIWLTKFQADGDREWTRILDFDSSLADLPKGITIDESDNIYITGENRTGESSNSQTDVFLAKYDTESNLIWTQNFGTSANDDVENLTVDGAGNLYLTGSTLSGLNGQNQGSGDAWVAKFNDIENSDRIEKERFILGDSTGNFYGSGNIARITGFDAAIGDTIQLHGSSEDYVLDAYFVQRQVDGVFRVVETGVNISYKPNDDAFPEEIARIVDGSISTSDRQLGLRITTEFEAGNIDFVSAREDNVESTDFTINNNGTSEDDELIGTADASDVLTGGDGNDKLVGNLGRDYLDGGTGNDTLYSGTESEPSEAEIENSDESTTYSFLYGWEGNDELYGSGFADELYGGTGNDVIIAGAGNDTLDGGQGDDVLDGGAGTDVISFRDELASVVVNLETGTVRDSQNGTDTFSNIEGAIASEYADTILGDANDNVLTGLAGDDVITAGAGNDTIEAGQGSDIVDAGAGNDTIINDDGNDTLLGGEGDDIYDLKQQAELTVEEAFTALGGGNRQQGYIYNADNFPISFDTFRRFVFDGLTPELAEFGLEIVEIVTEEGSEDTEPVLGDDGFSLLRQVDYPLQILDEGGEDDTLILDGVDIQEVNIENNEYPSTRGDRIGVAQRGSSLVIDYNQDVYPSLENDIVINNFFDFDNPGEAGTGFIETLDGIDSTEILALAQPFTPIDFEVPEVETGFWTNSGSWGDYDNDGDLDFAIASGDDAGNGFTRIYRNDEGEFVFAASLEGYSEVTSLDWGDYDGDGDLDVVIAGKDGQPTQNDDGTFDSNSTYSAAVFRNEGGDRFSNVESIDLEDEDGSSVKDGNGEPIFKEEVGNGDLVLDNDEPIYASWGNYITVDGNFLRPEDEDPLELTLYYEDKLDILFRQSSQTTDPEWGYLGVAQNIRDSFDEVEKWAFDTRNGIGSGSSATNAWGDYDNDGDLDVLVVESSQITLYTNDENGDFEETDTFSLNNLAENSDGEPISLKSSASFGDYDNDGFLDILTTRYSADGYAQVSIFQGNGTEEFTEIPTLIPNTYNGEASWGDYDNDGDLDILLIGTAGEDNEEGLPFAQIYRNNIATPDTSNTAPKAPKELNITTGSFDDFEFIPDNGGVGEDIRFEWSPATDEETADVSLTYNLRIGTTPGGSEFLAAGISNNGTLLSPEIGNVGTNLEYVLNNTSGLKRGVTYYWSVQAVDGGYLGSEFAAESSFTYLPYDETPTEIEAVNGNSAWGDYDGDGDLDLVKGTDLFDNNLGESETTFNLAETTFNPDLSLAESAEDDRVDNAWGDYDGDGDLDLAVTGNTTAIYRNDANGSGDNEDESVNLDLSLPQVNNGAIAWGDYDNDGDLDLFSMGRGENGLIAEIHSNEGELGFALDENQSELVGLSNGDAAWADYDNDGDLDLAVIGKNNTNVTIAGIYQNNLGILGNFIALNPEGSEYISEDNPNSIAWGDYDSDGYLDLLVTAATNTDSYHQIYQNNQDGSFSNIEAEQLGETSPNGKSTWADFNNDGQLDVILSGEQHAAFENQNGQFQRTYFRDVDVLNFDNALAVADYDRDGDLDFLANPTGNNNRLGTIIESSAPAIYENLLQDRANNLPTAPTELTAATNKNSVTLEWNLGSDEETPVEGLTYNLRVGTTPGGNDIVASMSDGEGLRSLPALGNVNYNTQWNLSDLPNGTYYWSVQTIDSTFAGSAFSDEGEFTISNPQVEIQNIEIQEGDSGEVEAEFTVTLNVETIDEPVTVDYATVDGTATAGEDYEATSGTLTFNPATEDNPVELTKTVRVKVFGDREDEENETFSIQLSNVSDNAEILASADIATATIDESEETDGDALLPDYSFTELKVNGTETNISLERGSLVNIEGAIANLTEFTPENPPSYRFYISEDETIDPVLNAEENDSLVVDDETGLITNVPTGVELSEDIALVPEVVADENSQDENSQPVLEDGNYIFDEENILIPTTLEDGDYFLIAEVNQREIQPEAELNNNLLAIPISITAPTEATPEQDSVSENILENNRQEALETNPNLLVDLAVSNVNISNLVQPGGSLDVSFTVTNAENNSALVESGTWITQIYLSDDNVPDASDSLLKETIIEEALPVNSNQIITDTVEFPNSLSGGEHLFVIASPIEQLDLESENNISIVPLDI</sequence>